<comment type="caution">
    <text evidence="2">The sequence shown here is derived from an EMBL/GenBank/DDBJ whole genome shotgun (WGS) entry which is preliminary data.</text>
</comment>
<dbReference type="EMBL" id="BAAAGS010000004">
    <property type="protein sequence ID" value="GAA0512311.1"/>
    <property type="molecule type" value="Genomic_DNA"/>
</dbReference>
<keyword evidence="3" id="KW-1185">Reference proteome</keyword>
<name>A0ABN1C5V3_SACER</name>
<accession>A0ABN1C5V3</accession>
<evidence type="ECO:0000313" key="3">
    <source>
        <dbReference type="Proteomes" id="UP001500729"/>
    </source>
</evidence>
<evidence type="ECO:0008006" key="4">
    <source>
        <dbReference type="Google" id="ProtNLM"/>
    </source>
</evidence>
<evidence type="ECO:0000313" key="2">
    <source>
        <dbReference type="EMBL" id="GAA0512311.1"/>
    </source>
</evidence>
<keyword evidence="1" id="KW-0472">Membrane</keyword>
<keyword evidence="1" id="KW-1133">Transmembrane helix</keyword>
<sequence length="52" mass="5422">MQDYLPIILLGLGGFLVGGAYSTWKNNRFVAAVLGVLAIMAIAGGVGWLAWG</sequence>
<proteinExistence type="predicted"/>
<reference evidence="2 3" key="1">
    <citation type="journal article" date="2019" name="Int. J. Syst. Evol. Microbiol.">
        <title>The Global Catalogue of Microorganisms (GCM) 10K type strain sequencing project: providing services to taxonomists for standard genome sequencing and annotation.</title>
        <authorList>
            <consortium name="The Broad Institute Genomics Platform"/>
            <consortium name="The Broad Institute Genome Sequencing Center for Infectious Disease"/>
            <person name="Wu L."/>
            <person name="Ma J."/>
        </authorList>
    </citation>
    <scope>NUCLEOTIDE SEQUENCE [LARGE SCALE GENOMIC DNA]</scope>
    <source>
        <strain evidence="2 3">JCM 10303</strain>
    </source>
</reference>
<feature type="transmembrane region" description="Helical" evidence="1">
    <location>
        <begin position="29"/>
        <end position="51"/>
    </location>
</feature>
<feature type="transmembrane region" description="Helical" evidence="1">
    <location>
        <begin position="6"/>
        <end position="24"/>
    </location>
</feature>
<dbReference type="RefSeq" id="WP_009943234.1">
    <property type="nucleotide sequence ID" value="NZ_BAAAGS010000004.1"/>
</dbReference>
<evidence type="ECO:0000256" key="1">
    <source>
        <dbReference type="SAM" id="Phobius"/>
    </source>
</evidence>
<protein>
    <recommendedName>
        <fullName evidence="4">Amidotransferase</fullName>
    </recommendedName>
</protein>
<keyword evidence="1" id="KW-0812">Transmembrane</keyword>
<dbReference type="Proteomes" id="UP001500729">
    <property type="component" value="Unassembled WGS sequence"/>
</dbReference>
<organism evidence="2 3">
    <name type="scientific">Saccharopolyspora erythraea</name>
    <name type="common">Streptomyces erythraeus</name>
    <dbReference type="NCBI Taxonomy" id="1836"/>
    <lineage>
        <taxon>Bacteria</taxon>
        <taxon>Bacillati</taxon>
        <taxon>Actinomycetota</taxon>
        <taxon>Actinomycetes</taxon>
        <taxon>Pseudonocardiales</taxon>
        <taxon>Pseudonocardiaceae</taxon>
        <taxon>Saccharopolyspora</taxon>
    </lineage>
</organism>
<gene>
    <name evidence="2" type="ORF">GCM10009533_08920</name>
</gene>